<dbReference type="RefSeq" id="WP_078424777.1">
    <property type="nucleotide sequence ID" value="NZ_CP017258.1"/>
</dbReference>
<dbReference type="Proteomes" id="UP000190868">
    <property type="component" value="Chromosome"/>
</dbReference>
<reference evidence="3" key="1">
    <citation type="submission" date="2016-09" db="EMBL/GenBank/DDBJ databases">
        <title>Comparative genomics of the Campylobacter concisus group.</title>
        <authorList>
            <person name="Miller W.G."/>
            <person name="Yee E."/>
            <person name="Chapman M.H."/>
            <person name="Huynh S."/>
            <person name="Bono J.L."/>
            <person name="On S.L.W."/>
            <person name="StLeger J."/>
            <person name="Foster G."/>
            <person name="Parker C.T."/>
        </authorList>
    </citation>
    <scope>NUCLEOTIDE SEQUENCE [LARGE SCALE GENOMIC DNA]</scope>
    <source>
        <strain evidence="3">RM18021</strain>
    </source>
</reference>
<dbReference type="EMBL" id="CP017258">
    <property type="protein sequence ID" value="AQW88338.1"/>
    <property type="molecule type" value="Genomic_DNA"/>
</dbReference>
<protein>
    <submittedName>
        <fullName evidence="2">Putative periplasmic protein (AMIN domain)</fullName>
    </submittedName>
</protein>
<evidence type="ECO:0000313" key="2">
    <source>
        <dbReference type="EMBL" id="AQW88338.1"/>
    </source>
</evidence>
<organism evidence="2 3">
    <name type="scientific">Campylobacter pinnipediorum subsp. caledonicus</name>
    <dbReference type="NCBI Taxonomy" id="1874362"/>
    <lineage>
        <taxon>Bacteria</taxon>
        <taxon>Pseudomonadati</taxon>
        <taxon>Campylobacterota</taxon>
        <taxon>Epsilonproteobacteria</taxon>
        <taxon>Campylobacterales</taxon>
        <taxon>Campylobacteraceae</taxon>
        <taxon>Campylobacter</taxon>
    </lineage>
</organism>
<proteinExistence type="predicted"/>
<dbReference type="Pfam" id="PF11741">
    <property type="entry name" value="AMIN"/>
    <property type="match status" value="1"/>
</dbReference>
<gene>
    <name evidence="2" type="ORF">CPIN18021_1555</name>
</gene>
<keyword evidence="3" id="KW-1185">Reference proteome</keyword>
<dbReference type="AlphaFoldDB" id="A0A1S6U9D3"/>
<feature type="domain" description="AMIN" evidence="1">
    <location>
        <begin position="191"/>
        <end position="254"/>
    </location>
</feature>
<sequence length="270" mass="31194">MNKILLIFVLVFGAYARENPFVSMSDLNTSVVTTNIKEEYKEFEKKNVSFPSDASLLLDVKFKYRASDGNIKEKKLDINETINFKNKYVIAKIKDLEIPKSEKLDVSVTMPEKSSIKILDINSTQDDNKTKKIISVPEEMKISSVASNENTKIDIKDTQNISISQVQIPLKIIKVFDFLKFDINPMSMKILTPDKVVKHFKYEKNKIVIDFKRKNRLKTSNVNVDCGAFKDITVGWHNGYYRVVIKLDKKYKYSFLNLQNLSGYSIKLHK</sequence>
<dbReference type="InterPro" id="IPR021731">
    <property type="entry name" value="AMIN_dom"/>
</dbReference>
<evidence type="ECO:0000313" key="3">
    <source>
        <dbReference type="Proteomes" id="UP000190868"/>
    </source>
</evidence>
<accession>A0A1S6U9D3</accession>
<evidence type="ECO:0000259" key="1">
    <source>
        <dbReference type="Pfam" id="PF11741"/>
    </source>
</evidence>
<name>A0A1S6U9D3_9BACT</name>